<feature type="transmembrane region" description="Helical" evidence="6">
    <location>
        <begin position="222"/>
        <end position="242"/>
    </location>
</feature>
<feature type="transmembrane region" description="Helical" evidence="6">
    <location>
        <begin position="6"/>
        <end position="24"/>
    </location>
</feature>
<evidence type="ECO:0000256" key="6">
    <source>
        <dbReference type="RuleBase" id="RU369037"/>
    </source>
</evidence>
<evidence type="ECO:0000256" key="5">
    <source>
        <dbReference type="ARBA" id="ARBA00023136"/>
    </source>
</evidence>
<evidence type="ECO:0000313" key="8">
    <source>
        <dbReference type="EMBL" id="QKZ04910.1"/>
    </source>
</evidence>
<keyword evidence="6" id="KW-0186">Copper</keyword>
<feature type="domain" description="Copper resistance protein D" evidence="7">
    <location>
        <begin position="183"/>
        <end position="278"/>
    </location>
</feature>
<keyword evidence="5 6" id="KW-0472">Membrane</keyword>
<keyword evidence="3 6" id="KW-0812">Transmembrane</keyword>
<comment type="similarity">
    <text evidence="6">Belongs to the CopD family.</text>
</comment>
<feature type="transmembrane region" description="Helical" evidence="6">
    <location>
        <begin position="192"/>
        <end position="210"/>
    </location>
</feature>
<evidence type="ECO:0000259" key="7">
    <source>
        <dbReference type="Pfam" id="PF05425"/>
    </source>
</evidence>
<reference evidence="8 9" key="1">
    <citation type="submission" date="2020-06" db="EMBL/GenBank/DDBJ databases">
        <title>Pseudomonas eucalypticola sp. nov., an endophyte of Eucalyptus dunnii leaves with biocontrol ability of eucalyptus leaf blight.</title>
        <authorList>
            <person name="Liu Y."/>
            <person name="Song Z."/>
            <person name="Zeng H."/>
            <person name="Lu M."/>
            <person name="Wang X."/>
            <person name="Lian X."/>
            <person name="Zhang Q."/>
        </authorList>
    </citation>
    <scope>NUCLEOTIDE SEQUENCE [LARGE SCALE GENOMIC DNA]</scope>
    <source>
        <strain evidence="8 9">NP-1</strain>
    </source>
</reference>
<dbReference type="NCBIfam" id="NF033808">
    <property type="entry name" value="copper_CopD"/>
    <property type="match status" value="1"/>
</dbReference>
<dbReference type="GO" id="GO:0006825">
    <property type="term" value="P:copper ion transport"/>
    <property type="evidence" value="ECO:0007669"/>
    <property type="project" value="InterPro"/>
</dbReference>
<accession>A0A7D5HDP6</accession>
<dbReference type="Pfam" id="PF05425">
    <property type="entry name" value="CopD"/>
    <property type="match status" value="1"/>
</dbReference>
<keyword evidence="4 6" id="KW-1133">Transmembrane helix</keyword>
<feature type="transmembrane region" description="Helical" evidence="6">
    <location>
        <begin position="94"/>
        <end position="112"/>
    </location>
</feature>
<gene>
    <name evidence="8" type="primary">copD</name>
    <name evidence="8" type="ORF">HWQ56_14395</name>
</gene>
<dbReference type="InterPro" id="IPR032694">
    <property type="entry name" value="CopC/D"/>
</dbReference>
<sequence>MSALVAVRFVHFCVVLLVFGTLLFRPLLLGEPRQQARMRQWLDPLLCLLAGIGLITAVAWLMLTTADMTGNWQSALQGDMVMKVLTQTFFGKAWFVHLFASLVLLMCLRIPLRLPAWLPMGLSTVQLATLAPVGHAAMLSGLPGVLLIFNQLVHLLCVAGWMGALLLLIFVQARPAGHDLRGTLLRFSRYGLILVAGIIVTGLINVRALTGTLWPTPLTGGFALVLAVKASLVTCMLLLAVFNRAALNNQRIALSTLRQTVLVEWLCGLAAIAAVSLLGTLSPVPLV</sequence>
<evidence type="ECO:0000256" key="2">
    <source>
        <dbReference type="ARBA" id="ARBA00022475"/>
    </source>
</evidence>
<dbReference type="AlphaFoldDB" id="A0A7D5HDP6"/>
<evidence type="ECO:0000256" key="1">
    <source>
        <dbReference type="ARBA" id="ARBA00004651"/>
    </source>
</evidence>
<feature type="transmembrane region" description="Helical" evidence="6">
    <location>
        <begin position="124"/>
        <end position="146"/>
    </location>
</feature>
<comment type="function">
    <text evidence="6">Involved in copper resistance.</text>
</comment>
<name>A0A7D5HDP6_9PSED</name>
<evidence type="ECO:0000256" key="4">
    <source>
        <dbReference type="ARBA" id="ARBA00022989"/>
    </source>
</evidence>
<dbReference type="RefSeq" id="WP_176570921.1">
    <property type="nucleotide sequence ID" value="NZ_CP056030.1"/>
</dbReference>
<feature type="transmembrane region" description="Helical" evidence="6">
    <location>
        <begin position="152"/>
        <end position="171"/>
    </location>
</feature>
<dbReference type="EMBL" id="CP056030">
    <property type="protein sequence ID" value="QKZ04910.1"/>
    <property type="molecule type" value="Genomic_DNA"/>
</dbReference>
<comment type="subcellular location">
    <subcellularLocation>
        <location evidence="6">Cell inner membrane</location>
        <topology evidence="6">Multi-pass membrane protein</topology>
    </subcellularLocation>
    <subcellularLocation>
        <location evidence="1">Cell membrane</location>
        <topology evidence="1">Multi-pass membrane protein</topology>
    </subcellularLocation>
</comment>
<dbReference type="GO" id="GO:0005886">
    <property type="term" value="C:plasma membrane"/>
    <property type="evidence" value="ECO:0007669"/>
    <property type="project" value="UniProtKB-SubCell"/>
</dbReference>
<dbReference type="GO" id="GO:0046688">
    <property type="term" value="P:response to copper ion"/>
    <property type="evidence" value="ECO:0007669"/>
    <property type="project" value="UniProtKB-UniRule"/>
</dbReference>
<evidence type="ECO:0000256" key="3">
    <source>
        <dbReference type="ARBA" id="ARBA00022692"/>
    </source>
</evidence>
<keyword evidence="9" id="KW-1185">Reference proteome</keyword>
<dbReference type="Proteomes" id="UP000509568">
    <property type="component" value="Chromosome"/>
</dbReference>
<dbReference type="InterPro" id="IPR008457">
    <property type="entry name" value="Cu-R_CopD_dom"/>
</dbReference>
<dbReference type="InterPro" id="IPR047689">
    <property type="entry name" value="CopD"/>
</dbReference>
<dbReference type="PANTHER" id="PTHR34820">
    <property type="entry name" value="INNER MEMBRANE PROTEIN YEBZ"/>
    <property type="match status" value="1"/>
</dbReference>
<protein>
    <recommendedName>
        <fullName evidence="6">Copper resistance protein D</fullName>
    </recommendedName>
</protein>
<organism evidence="8 9">
    <name type="scientific">Pseudomonas eucalypticola</name>
    <dbReference type="NCBI Taxonomy" id="2599595"/>
    <lineage>
        <taxon>Bacteria</taxon>
        <taxon>Pseudomonadati</taxon>
        <taxon>Pseudomonadota</taxon>
        <taxon>Gammaproteobacteria</taxon>
        <taxon>Pseudomonadales</taxon>
        <taxon>Pseudomonadaceae</taxon>
        <taxon>Pseudomonas</taxon>
    </lineage>
</organism>
<feature type="transmembrane region" description="Helical" evidence="6">
    <location>
        <begin position="262"/>
        <end position="281"/>
    </location>
</feature>
<keyword evidence="6" id="KW-0997">Cell inner membrane</keyword>
<keyword evidence="2 6" id="KW-1003">Cell membrane</keyword>
<proteinExistence type="inferred from homology"/>
<dbReference type="PANTHER" id="PTHR34820:SF4">
    <property type="entry name" value="INNER MEMBRANE PROTEIN YEBZ"/>
    <property type="match status" value="1"/>
</dbReference>
<evidence type="ECO:0000313" key="9">
    <source>
        <dbReference type="Proteomes" id="UP000509568"/>
    </source>
</evidence>
<dbReference type="KEGG" id="pez:HWQ56_14395"/>
<feature type="transmembrane region" description="Helical" evidence="6">
    <location>
        <begin position="45"/>
        <end position="63"/>
    </location>
</feature>